<feature type="binding site" evidence="6">
    <location>
        <begin position="30"/>
        <end position="32"/>
    </location>
    <ligand>
        <name>S-adenosyl-L-methionine</name>
        <dbReference type="ChEBI" id="CHEBI:59789"/>
    </ligand>
</feature>
<keyword evidence="6" id="KW-0963">Cytoplasm</keyword>
<organism evidence="7 8">
    <name type="scientific">Candidatus Nealsonbacteria bacterium CG02_land_8_20_14_3_00_34_20</name>
    <dbReference type="NCBI Taxonomy" id="1974698"/>
    <lineage>
        <taxon>Bacteria</taxon>
        <taxon>Candidatus Nealsoniibacteriota</taxon>
    </lineage>
</organism>
<comment type="similarity">
    <text evidence="1 6">Belongs to the methyltransferase superfamily. RsmH family.</text>
</comment>
<dbReference type="SUPFAM" id="SSF53335">
    <property type="entry name" value="S-adenosyl-L-methionine-dependent methyltransferases"/>
    <property type="match status" value="1"/>
</dbReference>
<keyword evidence="2 6" id="KW-0698">rRNA processing</keyword>
<evidence type="ECO:0000256" key="2">
    <source>
        <dbReference type="ARBA" id="ARBA00022552"/>
    </source>
</evidence>
<evidence type="ECO:0000313" key="8">
    <source>
        <dbReference type="Proteomes" id="UP000229625"/>
    </source>
</evidence>
<feature type="binding site" evidence="6">
    <location>
        <position position="100"/>
    </location>
    <ligand>
        <name>S-adenosyl-L-methionine</name>
        <dbReference type="ChEBI" id="CHEBI:59789"/>
    </ligand>
</feature>
<keyword evidence="4 6" id="KW-0808">Transferase</keyword>
<comment type="caution">
    <text evidence="7">The sequence shown here is derived from an EMBL/GenBank/DDBJ whole genome shotgun (WGS) entry which is preliminary data.</text>
</comment>
<feature type="binding site" evidence="6">
    <location>
        <position position="50"/>
    </location>
    <ligand>
        <name>S-adenosyl-L-methionine</name>
        <dbReference type="ChEBI" id="CHEBI:59789"/>
    </ligand>
</feature>
<evidence type="ECO:0000256" key="5">
    <source>
        <dbReference type="ARBA" id="ARBA00022691"/>
    </source>
</evidence>
<reference evidence="8" key="1">
    <citation type="submission" date="2017-09" db="EMBL/GenBank/DDBJ databases">
        <title>Depth-based differentiation of microbial function through sediment-hosted aquifers and enrichment of novel symbionts in the deep terrestrial subsurface.</title>
        <authorList>
            <person name="Probst A.J."/>
            <person name="Ladd B."/>
            <person name="Jarett J.K."/>
            <person name="Geller-Mcgrath D.E."/>
            <person name="Sieber C.M.K."/>
            <person name="Emerson J.B."/>
            <person name="Anantharaman K."/>
            <person name="Thomas B.C."/>
            <person name="Malmstrom R."/>
            <person name="Stieglmeier M."/>
            <person name="Klingl A."/>
            <person name="Woyke T."/>
            <person name="Ryan C.M."/>
            <person name="Banfield J.F."/>
        </authorList>
    </citation>
    <scope>NUCLEOTIDE SEQUENCE [LARGE SCALE GENOMIC DNA]</scope>
</reference>
<protein>
    <recommendedName>
        <fullName evidence="6">Ribosomal RNA small subunit methyltransferase H</fullName>
        <ecNumber evidence="6">2.1.1.199</ecNumber>
    </recommendedName>
    <alternativeName>
        <fullName evidence="6">16S rRNA m(4)C1402 methyltransferase</fullName>
    </alternativeName>
    <alternativeName>
        <fullName evidence="6">rRNA (cytosine-N(4)-)-methyltransferase RsmH</fullName>
    </alternativeName>
</protein>
<dbReference type="PANTHER" id="PTHR11265">
    <property type="entry name" value="S-ADENOSYL-METHYLTRANSFERASE MRAW"/>
    <property type="match status" value="1"/>
</dbReference>
<dbReference type="EC" id="2.1.1.199" evidence="6"/>
<feature type="binding site" evidence="6">
    <location>
        <position position="79"/>
    </location>
    <ligand>
        <name>S-adenosyl-L-methionine</name>
        <dbReference type="ChEBI" id="CHEBI:59789"/>
    </ligand>
</feature>
<dbReference type="GO" id="GO:0071424">
    <property type="term" value="F:rRNA (cytosine-N4-)-methyltransferase activity"/>
    <property type="evidence" value="ECO:0007669"/>
    <property type="project" value="UniProtKB-UniRule"/>
</dbReference>
<dbReference type="PIRSF" id="PIRSF004486">
    <property type="entry name" value="MraW"/>
    <property type="match status" value="1"/>
</dbReference>
<evidence type="ECO:0000256" key="6">
    <source>
        <dbReference type="HAMAP-Rule" id="MF_01007"/>
    </source>
</evidence>
<feature type="binding site" evidence="6">
    <location>
        <position position="107"/>
    </location>
    <ligand>
        <name>S-adenosyl-L-methionine</name>
        <dbReference type="ChEBI" id="CHEBI:59789"/>
    </ligand>
</feature>
<dbReference type="EMBL" id="PETY01000001">
    <property type="protein sequence ID" value="PIV45856.1"/>
    <property type="molecule type" value="Genomic_DNA"/>
</dbReference>
<dbReference type="SUPFAM" id="SSF81799">
    <property type="entry name" value="Putative methyltransferase TM0872, insert domain"/>
    <property type="match status" value="1"/>
</dbReference>
<dbReference type="PANTHER" id="PTHR11265:SF0">
    <property type="entry name" value="12S RRNA N4-METHYLCYTIDINE METHYLTRANSFERASE"/>
    <property type="match status" value="1"/>
</dbReference>
<dbReference type="Proteomes" id="UP000229625">
    <property type="component" value="Unassembled WGS sequence"/>
</dbReference>
<dbReference type="InterPro" id="IPR002903">
    <property type="entry name" value="RsmH"/>
</dbReference>
<proteinExistence type="inferred from homology"/>
<sequence>MHIPVLQEEVLEYLNPKPNENFIDCTIGEAGHSLAIIERILPNGLLLGIDWSHELIQKLKIKYQISNIKNNLILVCDNFANLKKIVKKYVFKQVHGILFDLGLSSWHLEESGEGFSFKKDEPLIMSYSPAPELIAKQIVNQWPGKDIERILKEYSEEKFAKRIAEEIVKARRIKPIQSTFQLVEIIKKAVPSWYQHRKIHFATKTFQALRIAVNDELNNIEKALLQALEALKPNGRLVIISFHSLEDRIIKNFFQNQAKNGLLKILTKNPLKPSLQEIKINPRSRSAKLRAAQKV</sequence>
<dbReference type="InterPro" id="IPR029063">
    <property type="entry name" value="SAM-dependent_MTases_sf"/>
</dbReference>
<dbReference type="InterPro" id="IPR023397">
    <property type="entry name" value="SAM-dep_MeTrfase_MraW_recog"/>
</dbReference>
<dbReference type="Gene3D" id="1.10.150.170">
    <property type="entry name" value="Putative methyltransferase TM0872, insert domain"/>
    <property type="match status" value="1"/>
</dbReference>
<dbReference type="Gene3D" id="3.40.50.150">
    <property type="entry name" value="Vaccinia Virus protein VP39"/>
    <property type="match status" value="1"/>
</dbReference>
<dbReference type="HAMAP" id="MF_01007">
    <property type="entry name" value="16SrRNA_methyltr_H"/>
    <property type="match status" value="1"/>
</dbReference>
<evidence type="ECO:0000256" key="3">
    <source>
        <dbReference type="ARBA" id="ARBA00022603"/>
    </source>
</evidence>
<evidence type="ECO:0000256" key="1">
    <source>
        <dbReference type="ARBA" id="ARBA00010396"/>
    </source>
</evidence>
<comment type="subcellular location">
    <subcellularLocation>
        <location evidence="6">Cytoplasm</location>
    </subcellularLocation>
</comment>
<gene>
    <name evidence="6" type="primary">rsmH</name>
    <name evidence="7" type="ORF">COS24_00015</name>
</gene>
<accession>A0A2M7DBP8</accession>
<name>A0A2M7DBP8_9BACT</name>
<comment type="catalytic activity">
    <reaction evidence="6">
        <text>cytidine(1402) in 16S rRNA + S-adenosyl-L-methionine = N(4)-methylcytidine(1402) in 16S rRNA + S-adenosyl-L-homocysteine + H(+)</text>
        <dbReference type="Rhea" id="RHEA:42928"/>
        <dbReference type="Rhea" id="RHEA-COMP:10286"/>
        <dbReference type="Rhea" id="RHEA-COMP:10287"/>
        <dbReference type="ChEBI" id="CHEBI:15378"/>
        <dbReference type="ChEBI" id="CHEBI:57856"/>
        <dbReference type="ChEBI" id="CHEBI:59789"/>
        <dbReference type="ChEBI" id="CHEBI:74506"/>
        <dbReference type="ChEBI" id="CHEBI:82748"/>
        <dbReference type="EC" id="2.1.1.199"/>
    </reaction>
</comment>
<dbReference type="AlphaFoldDB" id="A0A2M7DBP8"/>
<dbReference type="GO" id="GO:0070475">
    <property type="term" value="P:rRNA base methylation"/>
    <property type="evidence" value="ECO:0007669"/>
    <property type="project" value="UniProtKB-UniRule"/>
</dbReference>
<dbReference type="NCBIfam" id="TIGR00006">
    <property type="entry name" value="16S rRNA (cytosine(1402)-N(4))-methyltransferase RsmH"/>
    <property type="match status" value="1"/>
</dbReference>
<dbReference type="Pfam" id="PF01795">
    <property type="entry name" value="Methyltransf_5"/>
    <property type="match status" value="1"/>
</dbReference>
<evidence type="ECO:0000313" key="7">
    <source>
        <dbReference type="EMBL" id="PIV45856.1"/>
    </source>
</evidence>
<evidence type="ECO:0000256" key="4">
    <source>
        <dbReference type="ARBA" id="ARBA00022679"/>
    </source>
</evidence>
<keyword evidence="5 6" id="KW-0949">S-adenosyl-L-methionine</keyword>
<keyword evidence="3 6" id="KW-0489">Methyltransferase</keyword>
<comment type="function">
    <text evidence="6">Specifically methylates the N4 position of cytidine in position 1402 (C1402) of 16S rRNA.</text>
</comment>
<dbReference type="GO" id="GO:0005737">
    <property type="term" value="C:cytoplasm"/>
    <property type="evidence" value="ECO:0007669"/>
    <property type="project" value="UniProtKB-SubCell"/>
</dbReference>